<accession>C6A3T7</accession>
<protein>
    <submittedName>
        <fullName evidence="1">Uncharacterized protein</fullName>
    </submittedName>
</protein>
<evidence type="ECO:0000313" key="1">
    <source>
        <dbReference type="EMBL" id="ACS90282.1"/>
    </source>
</evidence>
<dbReference type="AlphaFoldDB" id="C6A3T7"/>
<dbReference type="EMBL" id="CP001463">
    <property type="protein sequence ID" value="ACS90282.1"/>
    <property type="molecule type" value="Genomic_DNA"/>
</dbReference>
<organism evidence="1 2">
    <name type="scientific">Thermococcus sibiricus (strain DSM 12597 / MM 739)</name>
    <dbReference type="NCBI Taxonomy" id="604354"/>
    <lineage>
        <taxon>Archaea</taxon>
        <taxon>Methanobacteriati</taxon>
        <taxon>Methanobacteriota</taxon>
        <taxon>Thermococci</taxon>
        <taxon>Thermococcales</taxon>
        <taxon>Thermococcaceae</taxon>
        <taxon>Thermococcus</taxon>
    </lineage>
</organism>
<evidence type="ECO:0000313" key="2">
    <source>
        <dbReference type="Proteomes" id="UP000009079"/>
    </source>
</evidence>
<keyword evidence="2" id="KW-1185">Reference proteome</keyword>
<dbReference type="Proteomes" id="UP000009079">
    <property type="component" value="Chromosome"/>
</dbReference>
<dbReference type="eggNOG" id="arCOG09573">
    <property type="taxonomic scope" value="Archaea"/>
</dbReference>
<dbReference type="STRING" id="604354.TSIB_1228"/>
<reference evidence="1 2" key="1">
    <citation type="journal article" date="2009" name="Appl. Environ. Microbiol.">
        <title>Metabolic versatility and indigenous origin of the archaeon Thermococcus sibiricus, isolated from a siberian oil reservoir, as revealed by genome analysis.</title>
        <authorList>
            <person name="Mardanov A.V."/>
            <person name="Ravin N.V."/>
            <person name="Svetlitchnyi V.A."/>
            <person name="Beletsky A.V."/>
            <person name="Miroshnichenko M.L."/>
            <person name="Bonch-Osmolovskaya E.A."/>
            <person name="Skryabin K.G."/>
        </authorList>
    </citation>
    <scope>NUCLEOTIDE SEQUENCE [LARGE SCALE GENOMIC DNA]</scope>
    <source>
        <strain evidence="2">DSM 12597 / MM 739</strain>
    </source>
</reference>
<name>C6A3T7_THESM</name>
<dbReference type="KEGG" id="tsi:TSIB_1228"/>
<gene>
    <name evidence="1" type="ordered locus">TSIB_1228</name>
</gene>
<dbReference type="HOGENOM" id="CLU_1084246_0_0_2"/>
<proteinExistence type="predicted"/>
<sequence>MKRVLALLVGLLIIGTTAEIAGAANTTTIPEVKAYTLYVEGKPVKIIEKGGLVTVRETPGLDRKKVFEAVNAYFVRKHKLNKIRFTTIDVTPTSLVGENSDYRERKVFSIPDEGDVYISAYAYCDFEYDSFSRVSVGGYSAAYSWIDPYDYWWTQEYKADKLTLSITLKFVGVGISLSIPPGIGFTGTSDTASFSETEYYTDYLGYDFSGIEAASLGGIWRIEDHTSGTFKFSYTGNYYTQGATVILHRGS</sequence>